<organism evidence="4">
    <name type="scientific">Candidatus Kentrum sp. MB</name>
    <dbReference type="NCBI Taxonomy" id="2138164"/>
    <lineage>
        <taxon>Bacteria</taxon>
        <taxon>Pseudomonadati</taxon>
        <taxon>Pseudomonadota</taxon>
        <taxon>Gammaproteobacteria</taxon>
        <taxon>Candidatus Kentrum</taxon>
    </lineage>
</organism>
<evidence type="ECO:0000313" key="3">
    <source>
        <dbReference type="EMBL" id="VFK29859.1"/>
    </source>
</evidence>
<dbReference type="Gene3D" id="3.40.50.850">
    <property type="entry name" value="Isochorismatase-like"/>
    <property type="match status" value="1"/>
</dbReference>
<evidence type="ECO:0000259" key="1">
    <source>
        <dbReference type="Pfam" id="PF00857"/>
    </source>
</evidence>
<dbReference type="EMBL" id="CAADFQ010000012">
    <property type="protein sequence ID" value="VFK29859.1"/>
    <property type="molecule type" value="Genomic_DNA"/>
</dbReference>
<dbReference type="InterPro" id="IPR050993">
    <property type="entry name" value="Isochorismatase_domain"/>
</dbReference>
<dbReference type="SUPFAM" id="SSF52499">
    <property type="entry name" value="Isochorismatase-like hydrolases"/>
    <property type="match status" value="1"/>
</dbReference>
<gene>
    <name evidence="2" type="ORF">BECKMB1821G_GA0114241_101139</name>
    <name evidence="4" type="ORF">BECKMB1821H_GA0114242_101329</name>
    <name evidence="3" type="ORF">BECKMB1821I_GA0114274_101229</name>
</gene>
<dbReference type="PANTHER" id="PTHR14119">
    <property type="entry name" value="HYDROLASE"/>
    <property type="match status" value="1"/>
</dbReference>
<dbReference type="PANTHER" id="PTHR14119:SF3">
    <property type="entry name" value="ISOCHORISMATASE DOMAIN-CONTAINING PROTEIN 2"/>
    <property type="match status" value="1"/>
</dbReference>
<proteinExistence type="predicted"/>
<dbReference type="InterPro" id="IPR000868">
    <property type="entry name" value="Isochorismatase-like_dom"/>
</dbReference>
<dbReference type="EMBL" id="CAADGH010000013">
    <property type="protein sequence ID" value="VFK74971.1"/>
    <property type="molecule type" value="Genomic_DNA"/>
</dbReference>
<dbReference type="Pfam" id="PF00857">
    <property type="entry name" value="Isochorismatase"/>
    <property type="match status" value="1"/>
</dbReference>
<feature type="domain" description="Isochorismatase-like" evidence="1">
    <location>
        <begin position="8"/>
        <end position="157"/>
    </location>
</feature>
<accession>A0A451B9M1</accession>
<dbReference type="CDD" id="cd01012">
    <property type="entry name" value="YcaC_related"/>
    <property type="match status" value="1"/>
</dbReference>
<dbReference type="AlphaFoldDB" id="A0A451B9M1"/>
<name>A0A451B9M1_9GAMM</name>
<sequence length="186" mass="20579">MLIDEYSSCLLIVDVQEKLIPAIHNRDAVIEHCAWLMKVADVVGVPLLVSEQYPAGLGPTVSALRELASREAFMEKVHFSCVSETECESRIDTLERNQIVIAGIEAHVCVLQTALDLVATGRQVFVVADAISSRNPQDVALAMARMRNAGVVVVSREMVLFEWAHRSDTGRFKQLSTNFLKLGDKQ</sequence>
<reference evidence="4" key="1">
    <citation type="submission" date="2019-02" db="EMBL/GenBank/DDBJ databases">
        <authorList>
            <person name="Gruber-Vodicka R. H."/>
            <person name="Seah K. B. B."/>
        </authorList>
    </citation>
    <scope>NUCLEOTIDE SEQUENCE</scope>
    <source>
        <strain evidence="2">BECK_BZ197</strain>
        <strain evidence="4">BECK_BZ198</strain>
        <strain evidence="3">BECK_BZ199</strain>
    </source>
</reference>
<evidence type="ECO:0000313" key="2">
    <source>
        <dbReference type="EMBL" id="VFK25097.1"/>
    </source>
</evidence>
<evidence type="ECO:0000313" key="4">
    <source>
        <dbReference type="EMBL" id="VFK74971.1"/>
    </source>
</evidence>
<dbReference type="InterPro" id="IPR036380">
    <property type="entry name" value="Isochorismatase-like_sf"/>
</dbReference>
<protein>
    <submittedName>
        <fullName evidence="4">Nicotinamidase-related amidase</fullName>
    </submittedName>
</protein>
<dbReference type="EMBL" id="CAADFO010000011">
    <property type="protein sequence ID" value="VFK25097.1"/>
    <property type="molecule type" value="Genomic_DNA"/>
</dbReference>